<evidence type="ECO:0000256" key="1">
    <source>
        <dbReference type="SAM" id="Coils"/>
    </source>
</evidence>
<name>A0A3A9YZG7_9ACTN</name>
<comment type="caution">
    <text evidence="2">The sequence shown here is derived from an EMBL/GenBank/DDBJ whole genome shotgun (WGS) entry which is preliminary data.</text>
</comment>
<feature type="coiled-coil region" evidence="1">
    <location>
        <begin position="9"/>
        <end position="36"/>
    </location>
</feature>
<sequence>MTGRTTVDLMSLEDFHRSLTDRLAEAERALRKLNAEMQCRPPALGTFTDATDNARRYSEIHRIYTDHVVRLRTAVQAARDASAAIIANYRTTEARNTANSSDIITALAGVDAVLPPIKDDHRV</sequence>
<dbReference type="Proteomes" id="UP000281726">
    <property type="component" value="Unassembled WGS sequence"/>
</dbReference>
<proteinExistence type="predicted"/>
<protein>
    <recommendedName>
        <fullName evidence="4">PE domain-containing protein</fullName>
    </recommendedName>
</protein>
<dbReference type="OrthoDB" id="3405091at2"/>
<gene>
    <name evidence="2" type="ORF">D7223_25685</name>
</gene>
<evidence type="ECO:0000313" key="2">
    <source>
        <dbReference type="EMBL" id="RKN41129.1"/>
    </source>
</evidence>
<evidence type="ECO:0008006" key="4">
    <source>
        <dbReference type="Google" id="ProtNLM"/>
    </source>
</evidence>
<keyword evidence="3" id="KW-1185">Reference proteome</keyword>
<organism evidence="2 3">
    <name type="scientific">Micromonospora endolithica</name>
    <dbReference type="NCBI Taxonomy" id="230091"/>
    <lineage>
        <taxon>Bacteria</taxon>
        <taxon>Bacillati</taxon>
        <taxon>Actinomycetota</taxon>
        <taxon>Actinomycetes</taxon>
        <taxon>Micromonosporales</taxon>
        <taxon>Micromonosporaceae</taxon>
        <taxon>Micromonospora</taxon>
    </lineage>
</organism>
<evidence type="ECO:0000313" key="3">
    <source>
        <dbReference type="Proteomes" id="UP000281726"/>
    </source>
</evidence>
<reference evidence="2 3" key="1">
    <citation type="journal article" date="2004" name="Syst. Appl. Microbiol.">
        <title>Cryptoendolithic actinomycetes from antarctic sandstone rock samples: Micromonospora endolithica sp. nov. and two isolates related to Micromonospora coerulea Jensen 1932.</title>
        <authorList>
            <person name="Hirsch P."/>
            <person name="Mevs U."/>
            <person name="Kroppenstedt R.M."/>
            <person name="Schumann P."/>
            <person name="Stackebrandt E."/>
        </authorList>
    </citation>
    <scope>NUCLEOTIDE SEQUENCE [LARGE SCALE GENOMIC DNA]</scope>
    <source>
        <strain evidence="2 3">JCM 12677</strain>
    </source>
</reference>
<dbReference type="EMBL" id="RBAK01000012">
    <property type="protein sequence ID" value="RKN41129.1"/>
    <property type="molecule type" value="Genomic_DNA"/>
</dbReference>
<accession>A0A3A9YZG7</accession>
<keyword evidence="1" id="KW-0175">Coiled coil</keyword>
<dbReference type="AlphaFoldDB" id="A0A3A9YZG7"/>